<keyword evidence="3" id="KW-1133">Transmembrane helix</keyword>
<evidence type="ECO:0000256" key="1">
    <source>
        <dbReference type="SAM" id="Coils"/>
    </source>
</evidence>
<accession>A0AAN4VUB0</accession>
<feature type="compositionally biased region" description="Low complexity" evidence="2">
    <location>
        <begin position="755"/>
        <end position="766"/>
    </location>
</feature>
<evidence type="ECO:0000313" key="5">
    <source>
        <dbReference type="Proteomes" id="UP001310022"/>
    </source>
</evidence>
<feature type="coiled-coil region" evidence="1">
    <location>
        <begin position="955"/>
        <end position="1011"/>
    </location>
</feature>
<dbReference type="AlphaFoldDB" id="A0AAN4VUB0"/>
<feature type="compositionally biased region" description="Basic and acidic residues" evidence="2">
    <location>
        <begin position="1026"/>
        <end position="1047"/>
    </location>
</feature>
<dbReference type="Proteomes" id="UP001310022">
    <property type="component" value="Unassembled WGS sequence"/>
</dbReference>
<organism evidence="4 5">
    <name type="scientific">Persicobacter diffluens</name>
    <dbReference type="NCBI Taxonomy" id="981"/>
    <lineage>
        <taxon>Bacteria</taxon>
        <taxon>Pseudomonadati</taxon>
        <taxon>Bacteroidota</taxon>
        <taxon>Cytophagia</taxon>
        <taxon>Cytophagales</taxon>
        <taxon>Persicobacteraceae</taxon>
        <taxon>Persicobacter</taxon>
    </lineage>
</organism>
<feature type="transmembrane region" description="Helical" evidence="3">
    <location>
        <begin position="21"/>
        <end position="43"/>
    </location>
</feature>
<feature type="region of interest" description="Disordered" evidence="2">
    <location>
        <begin position="1026"/>
        <end position="1053"/>
    </location>
</feature>
<gene>
    <name evidence="4" type="ORF">PEDI_00010</name>
</gene>
<evidence type="ECO:0000313" key="4">
    <source>
        <dbReference type="EMBL" id="GJM59449.1"/>
    </source>
</evidence>
<evidence type="ECO:0008006" key="6">
    <source>
        <dbReference type="Google" id="ProtNLM"/>
    </source>
</evidence>
<dbReference type="RefSeq" id="WP_338235511.1">
    <property type="nucleotide sequence ID" value="NZ_BQKE01000001.1"/>
</dbReference>
<dbReference type="EMBL" id="BQKE01000001">
    <property type="protein sequence ID" value="GJM59449.1"/>
    <property type="molecule type" value="Genomic_DNA"/>
</dbReference>
<evidence type="ECO:0000256" key="2">
    <source>
        <dbReference type="SAM" id="MobiDB-lite"/>
    </source>
</evidence>
<proteinExistence type="predicted"/>
<comment type="caution">
    <text evidence="4">The sequence shown here is derived from an EMBL/GenBank/DDBJ whole genome shotgun (WGS) entry which is preliminary data.</text>
</comment>
<name>A0AAN4VUB0_9BACT</name>
<feature type="region of interest" description="Disordered" evidence="2">
    <location>
        <begin position="732"/>
        <end position="766"/>
    </location>
</feature>
<keyword evidence="3" id="KW-0812">Transmembrane</keyword>
<sequence length="1099" mass="128755">MTNNHRAKIDQKLSGYKKKYYLNQLLKGSIFSFTIVATAFLLFNTFEFTSRFDSTVRAVLFYGFIAILIGNFLYFILNPLLHLLGLRKPISDQEAAQNIGSFLPNIGDRLLNLIQLKGNYSGSNDLIKASIDQKENQLDQYDFQEAVPIKKNKQYLKYLYIPSVIIIAILLFVPQFFTESTKRIVRYDETFAPEALFDFNLKNQKLIAFRNEDFTVDLNISGKTVPAQVYLKTADRKFKLKQTSNTDFQYTFNKIQQNQEFQFEAAGFSSSVYKVKVVPRPKIKNFEVSLEYPAYLGRETDYIANTGNFEVPEGTKVKWSFLAPDTRSMEMHFQNEDTVYALNANKDGFELEKSLHISDRYEIKLENEYGKNNDPVIYQVNVIKDEYPKISLEQFQDTVLFNYIILGGNISDDHGLKYLSLKYRTNSKSSFKTHSLPIDRSKTTQGFYLNWPLDTLQLSSEEKMEYYLQVTDNDQINGPKSTKTGIYTFKVPTKDDLKEKLAEGSANNEKSIDKNIEQAKQVRNELKNIEQKLKSKKSLSWQDKQQIDDLIKKREELNNSLKELQEEHQKEVEKRNRFEEQKNESIKEKVAKLQELMDDLLDEETKKLYEELQQLMEEQAQDMDQIQDKLKEIEQKESNLEEELERTLELFKRMKFDFKADEITKQLQELEDEQSKLNEKTEEASKNELEEIAKEQEKLDQEFKDMEKDLNELQKINNDLKRPNALPDMAQEEQNIQKGQEQFQEAAEQKKKKQAQQSQQQISQNLQKMKQKMEQMQQSMEMQMVQENMNNLRHILNNLIHLSFNQEQVMKDFRKTRQSDPRFVNLSQEQIKIQNDSKIVQDSLKSLAERVFQISSFVTRELNDLNSHLDEASNYIKERKKGNALSEQQFAMTSMNNLALLLDDVLSQMQQQMSEMMGNSSGQQSNQPMPTPSLSQLQQQLNQKINDLKKSGKSGRQLSEEVAKLAQEQEEIRRALEEAEKKANGGGGKELKDAIEKMEETELDLVNKQLTNKMINRQEEIMTRLLESEKADREDRLDDEREGETAKNYDQQVPEAIEEYIRQKQKELERLKTIPLKLNPYYKKEVNQYFKRLENNNIR</sequence>
<reference evidence="4 5" key="1">
    <citation type="submission" date="2021-12" db="EMBL/GenBank/DDBJ databases">
        <title>Genome sequencing of bacteria with rrn-lacking chromosome and rrn-plasmid.</title>
        <authorList>
            <person name="Anda M."/>
            <person name="Iwasaki W."/>
        </authorList>
    </citation>
    <scope>NUCLEOTIDE SEQUENCE [LARGE SCALE GENOMIC DNA]</scope>
    <source>
        <strain evidence="4 5">NBRC 15940</strain>
    </source>
</reference>
<keyword evidence="5" id="KW-1185">Reference proteome</keyword>
<evidence type="ECO:0000256" key="3">
    <source>
        <dbReference type="SAM" id="Phobius"/>
    </source>
</evidence>
<feature type="compositionally biased region" description="Low complexity" evidence="2">
    <location>
        <begin position="913"/>
        <end position="925"/>
    </location>
</feature>
<feature type="transmembrane region" description="Helical" evidence="3">
    <location>
        <begin position="55"/>
        <end position="77"/>
    </location>
</feature>
<protein>
    <recommendedName>
        <fullName evidence="6">ATPase</fullName>
    </recommendedName>
</protein>
<keyword evidence="1" id="KW-0175">Coiled coil</keyword>
<feature type="transmembrane region" description="Helical" evidence="3">
    <location>
        <begin position="158"/>
        <end position="177"/>
    </location>
</feature>
<feature type="compositionally biased region" description="Low complexity" evidence="2">
    <location>
        <begin position="737"/>
        <end position="746"/>
    </location>
</feature>
<feature type="region of interest" description="Disordered" evidence="2">
    <location>
        <begin position="913"/>
        <end position="937"/>
    </location>
</feature>
<keyword evidence="3" id="KW-0472">Membrane</keyword>